<comment type="caution">
    <text evidence="1">The sequence shown here is derived from an EMBL/GenBank/DDBJ whole genome shotgun (WGS) entry which is preliminary data.</text>
</comment>
<organism evidence="1 2">
    <name type="scientific">Eretmocerus hayati</name>
    <dbReference type="NCBI Taxonomy" id="131215"/>
    <lineage>
        <taxon>Eukaryota</taxon>
        <taxon>Metazoa</taxon>
        <taxon>Ecdysozoa</taxon>
        <taxon>Arthropoda</taxon>
        <taxon>Hexapoda</taxon>
        <taxon>Insecta</taxon>
        <taxon>Pterygota</taxon>
        <taxon>Neoptera</taxon>
        <taxon>Endopterygota</taxon>
        <taxon>Hymenoptera</taxon>
        <taxon>Apocrita</taxon>
        <taxon>Proctotrupomorpha</taxon>
        <taxon>Chalcidoidea</taxon>
        <taxon>Aphelinidae</taxon>
        <taxon>Aphelininae</taxon>
        <taxon>Eretmocerus</taxon>
    </lineage>
</organism>
<keyword evidence="2" id="KW-1185">Reference proteome</keyword>
<name>A0ACC2PZB5_9HYME</name>
<dbReference type="EMBL" id="CM056741">
    <property type="protein sequence ID" value="KAJ8688009.1"/>
    <property type="molecule type" value="Genomic_DNA"/>
</dbReference>
<protein>
    <submittedName>
        <fullName evidence="1">Uncharacterized protein</fullName>
    </submittedName>
</protein>
<sequence length="324" mass="35685">MRRFKMEWIKLHLILSITILTSGTTFALPDAQTTSIITTKVNNSVNSNTDQRDDNILNQTRVPGQPTLEPTSATTAQYQERRIRVPKQGQSSRPQQSFQVPPVNITAAVGSNASFQCVVDNLMGVIQWAKDGIILYPNQSGAVLGNPRWTIVRIFDHGVSHLNIENVTMTDLGDYECQVGPKPGVRPIRAKARLSVVGTYDTANNTLPVVSYSNSEYVEMGGNYVHNVISALTSHTIIPFENSAGPATSVFAGQWTLNRVGALVLALVVGFSTTVAIFIIRKWRMLEALSGTKFIKFFSDVIVVHHPSPLEKKKHQIRMSGSII</sequence>
<dbReference type="Proteomes" id="UP001239111">
    <property type="component" value="Chromosome 1"/>
</dbReference>
<evidence type="ECO:0000313" key="1">
    <source>
        <dbReference type="EMBL" id="KAJ8688009.1"/>
    </source>
</evidence>
<proteinExistence type="predicted"/>
<reference evidence="1" key="1">
    <citation type="submission" date="2023-04" db="EMBL/GenBank/DDBJ databases">
        <title>A chromosome-level genome assembly of the parasitoid wasp Eretmocerus hayati.</title>
        <authorList>
            <person name="Zhong Y."/>
            <person name="Liu S."/>
            <person name="Liu Y."/>
        </authorList>
    </citation>
    <scope>NUCLEOTIDE SEQUENCE</scope>
    <source>
        <strain evidence="1">ZJU_SS_LIU_2023</strain>
    </source>
</reference>
<accession>A0ACC2PZB5</accession>
<gene>
    <name evidence="1" type="ORF">QAD02_023804</name>
</gene>
<evidence type="ECO:0000313" key="2">
    <source>
        <dbReference type="Proteomes" id="UP001239111"/>
    </source>
</evidence>